<gene>
    <name evidence="2" type="ORF">ACFHYQ_01240</name>
</gene>
<dbReference type="CDD" id="cd05400">
    <property type="entry name" value="NT_2-5OAS_ClassI-CCAase"/>
    <property type="match status" value="1"/>
</dbReference>
<name>A0ABV6TXH6_9ACTN</name>
<dbReference type="InterPro" id="IPR043519">
    <property type="entry name" value="NT_sf"/>
</dbReference>
<dbReference type="Pfam" id="PF18144">
    <property type="entry name" value="SMODS"/>
    <property type="match status" value="1"/>
</dbReference>
<sequence length="294" mass="33547">MTALWEAVDQYLADRAPKDWEKAEVRRYRQRIHDILSSEFRLMSFFQSGSFQHGTAVTPYSDVDYMARIHFEDKPNSSNTILDKLRDVLKRELWEANKVFLARPTVTLQFTGFVTNYEITPAYLLHGDSDENRVVLIPASGGEWREAAPQAHNKFVAEMDRKHTGDVREIARLLKAWKYEHAVPISSFYLEMRCAEYGKNNASIWALSALRTIVGSMISTGLAAMNDPTKLVSRITACSGESNRLMAITRLRSLKKHLDAAYEAWLAGESKRWDMNQALRAIWGTGFPYCDPSS</sequence>
<evidence type="ECO:0000313" key="2">
    <source>
        <dbReference type="EMBL" id="MFC0860910.1"/>
    </source>
</evidence>
<reference evidence="2 3" key="1">
    <citation type="submission" date="2024-09" db="EMBL/GenBank/DDBJ databases">
        <authorList>
            <person name="Sun Q."/>
            <person name="Mori K."/>
        </authorList>
    </citation>
    <scope>NUCLEOTIDE SEQUENCE [LARGE SCALE GENOMIC DNA]</scope>
    <source>
        <strain evidence="2 3">TBRC 1851</strain>
    </source>
</reference>
<proteinExistence type="predicted"/>
<protein>
    <submittedName>
        <fullName evidence="2">Nucleotidyltransferase</fullName>
    </submittedName>
</protein>
<evidence type="ECO:0000256" key="1">
    <source>
        <dbReference type="ARBA" id="ARBA00023118"/>
    </source>
</evidence>
<keyword evidence="3" id="KW-1185">Reference proteome</keyword>
<dbReference type="EMBL" id="JBHMQT010000003">
    <property type="protein sequence ID" value="MFC0860910.1"/>
    <property type="molecule type" value="Genomic_DNA"/>
</dbReference>
<organism evidence="2 3">
    <name type="scientific">Sphaerimonospora cavernae</name>
    <dbReference type="NCBI Taxonomy" id="1740611"/>
    <lineage>
        <taxon>Bacteria</taxon>
        <taxon>Bacillati</taxon>
        <taxon>Actinomycetota</taxon>
        <taxon>Actinomycetes</taxon>
        <taxon>Streptosporangiales</taxon>
        <taxon>Streptosporangiaceae</taxon>
        <taxon>Sphaerimonospora</taxon>
    </lineage>
</organism>
<keyword evidence="1" id="KW-0051">Antiviral defense</keyword>
<evidence type="ECO:0000313" key="3">
    <source>
        <dbReference type="Proteomes" id="UP001589870"/>
    </source>
</evidence>
<dbReference type="SUPFAM" id="SSF81301">
    <property type="entry name" value="Nucleotidyltransferase"/>
    <property type="match status" value="1"/>
</dbReference>
<dbReference type="Proteomes" id="UP001589870">
    <property type="component" value="Unassembled WGS sequence"/>
</dbReference>
<comment type="caution">
    <text evidence="2">The sequence shown here is derived from an EMBL/GenBank/DDBJ whole genome shotgun (WGS) entry which is preliminary data.</text>
</comment>
<dbReference type="InterPro" id="IPR006116">
    <property type="entry name" value="NT_2-5OAS_ClassI-CCAase"/>
</dbReference>
<dbReference type="RefSeq" id="WP_394299166.1">
    <property type="nucleotide sequence ID" value="NZ_JBHMQT010000003.1"/>
</dbReference>
<accession>A0ABV6TXH6</accession>